<name>A0A7Y4NSB3_9BACT</name>
<keyword evidence="2" id="KW-1185">Reference proteome</keyword>
<accession>A0A7Y4NSB3</accession>
<dbReference type="Proteomes" id="UP000563426">
    <property type="component" value="Unassembled WGS sequence"/>
</dbReference>
<evidence type="ECO:0000313" key="2">
    <source>
        <dbReference type="Proteomes" id="UP000563426"/>
    </source>
</evidence>
<proteinExistence type="predicted"/>
<dbReference type="EMBL" id="JABFJV010000074">
    <property type="protein sequence ID" value="NOK34551.1"/>
    <property type="molecule type" value="Genomic_DNA"/>
</dbReference>
<reference evidence="1 2" key="1">
    <citation type="submission" date="2020-05" db="EMBL/GenBank/DDBJ databases">
        <authorList>
            <person name="Whitworth D."/>
        </authorList>
    </citation>
    <scope>NUCLEOTIDE SEQUENCE [LARGE SCALE GENOMIC DNA]</scope>
    <source>
        <strain evidence="1 2">AB043B</strain>
    </source>
</reference>
<dbReference type="AlphaFoldDB" id="A0A7Y4NSB3"/>
<evidence type="ECO:0000313" key="1">
    <source>
        <dbReference type="EMBL" id="NOK34551.1"/>
    </source>
</evidence>
<organism evidence="1 2">
    <name type="scientific">Corallococcus exercitus</name>
    <dbReference type="NCBI Taxonomy" id="2316736"/>
    <lineage>
        <taxon>Bacteria</taxon>
        <taxon>Pseudomonadati</taxon>
        <taxon>Myxococcota</taxon>
        <taxon>Myxococcia</taxon>
        <taxon>Myxococcales</taxon>
        <taxon>Cystobacterineae</taxon>
        <taxon>Myxococcaceae</taxon>
        <taxon>Corallococcus</taxon>
    </lineage>
</organism>
<protein>
    <submittedName>
        <fullName evidence="1">Uncharacterized protein</fullName>
    </submittedName>
</protein>
<gene>
    <name evidence="1" type="ORF">HMI49_15225</name>
</gene>
<comment type="caution">
    <text evidence="1">The sequence shown here is derived from an EMBL/GenBank/DDBJ whole genome shotgun (WGS) entry which is preliminary data.</text>
</comment>
<dbReference type="RefSeq" id="WP_171435613.1">
    <property type="nucleotide sequence ID" value="NZ_JABFJV010000074.1"/>
</dbReference>
<sequence length="351" mass="38828">MQPRHVLEALGADSEIPRERVAEVVASASTDLSPFVFTEVGQNQLIGLLQGGQLSRRFNLLRPRAEFQGWRYKRVVLGGSQFDALEIPGRDPDDSSLPPTEAEQFLIEAWVSDLQLVRPVMEPSTESYVLVARPVTDQGDYEAVIPALFNAESSVASSLKCLLHGAQAVAVDSQSVLLEPTEAPLRRIFASALIQETASRRFMSLYRVLEHGYLKSILDDLRNVFFENPSLSIGRAQDALSSELQQLRALMERHSLHTHFEEIHDAIDNRRGANRFAAALHKRLKSEGKGGGGSSKAGQGAAYVYQVRCAIAHAGTSRIFIEMFPDSEELIEQIITPVEQVVHAYLKIKVA</sequence>